<evidence type="ECO:0000313" key="3">
    <source>
        <dbReference type="Proteomes" id="UP000199645"/>
    </source>
</evidence>
<proteinExistence type="predicted"/>
<feature type="compositionally biased region" description="Low complexity" evidence="1">
    <location>
        <begin position="86"/>
        <end position="105"/>
    </location>
</feature>
<feature type="compositionally biased region" description="Basic residues" evidence="1">
    <location>
        <begin position="74"/>
        <end position="83"/>
    </location>
</feature>
<accession>A0A1I2G919</accession>
<name>A0A1I2G919_9ACTN</name>
<sequence>MPRLFSRSPSRSRLTPCRGSLVLPSERGVRSQGVRYSAGAAGNAVPAEAGCRACGQHRTYQQGGRCPSRGWGCRARRRGRKRRPVAEPAANVAPASRAAAALRGDGAAGRAGGGGSGGRLPRLRPTSHLPAGRPLPFAGRGCRPRRRGRNRNRGRRQRRVGGDTMPGSAGGAGGRRTIATPAEPGCRIGRHLLEVLPQPVAHVELPVAPLAHQVAEVDAAAPVLPAGDGDDPAGAALLQGGQQRPGQREVAEVVDTDLALLVRTSRPTALPADRPARLLKSKCSPP</sequence>
<dbReference type="Proteomes" id="UP000199645">
    <property type="component" value="Unassembled WGS sequence"/>
</dbReference>
<evidence type="ECO:0000256" key="1">
    <source>
        <dbReference type="SAM" id="MobiDB-lite"/>
    </source>
</evidence>
<gene>
    <name evidence="2" type="ORF">SAMN05421541_106264</name>
</gene>
<feature type="compositionally biased region" description="Gly residues" evidence="1">
    <location>
        <begin position="106"/>
        <end position="118"/>
    </location>
</feature>
<dbReference type="EMBL" id="FONV01000006">
    <property type="protein sequence ID" value="SFF13121.1"/>
    <property type="molecule type" value="Genomic_DNA"/>
</dbReference>
<keyword evidence="3" id="KW-1185">Reference proteome</keyword>
<reference evidence="2 3" key="1">
    <citation type="submission" date="2016-10" db="EMBL/GenBank/DDBJ databases">
        <authorList>
            <person name="de Groot N.N."/>
        </authorList>
    </citation>
    <scope>NUCLEOTIDE SEQUENCE [LARGE SCALE GENOMIC DNA]</scope>
    <source>
        <strain evidence="2 3">DSM 43019</strain>
    </source>
</reference>
<dbReference type="AlphaFoldDB" id="A0A1I2G919"/>
<organism evidence="2 3">
    <name type="scientific">Actinoplanes philippinensis</name>
    <dbReference type="NCBI Taxonomy" id="35752"/>
    <lineage>
        <taxon>Bacteria</taxon>
        <taxon>Bacillati</taxon>
        <taxon>Actinomycetota</taxon>
        <taxon>Actinomycetes</taxon>
        <taxon>Micromonosporales</taxon>
        <taxon>Micromonosporaceae</taxon>
        <taxon>Actinoplanes</taxon>
    </lineage>
</organism>
<feature type="compositionally biased region" description="Basic residues" evidence="1">
    <location>
        <begin position="142"/>
        <end position="159"/>
    </location>
</feature>
<evidence type="ECO:0000313" key="2">
    <source>
        <dbReference type="EMBL" id="SFF13121.1"/>
    </source>
</evidence>
<protein>
    <submittedName>
        <fullName evidence="2">Uncharacterized protein</fullName>
    </submittedName>
</protein>
<dbReference type="STRING" id="35752.SAMN05421541_106264"/>
<feature type="region of interest" description="Disordered" evidence="1">
    <location>
        <begin position="68"/>
        <end position="177"/>
    </location>
</feature>